<accession>A0A9I9E5J4</accession>
<evidence type="ECO:0000313" key="2">
    <source>
        <dbReference type="EnsemblPlants" id="MELO3C029087.2.1"/>
    </source>
</evidence>
<feature type="region of interest" description="Disordered" evidence="1">
    <location>
        <begin position="13"/>
        <end position="59"/>
    </location>
</feature>
<feature type="compositionally biased region" description="Basic and acidic residues" evidence="1">
    <location>
        <begin position="47"/>
        <end position="59"/>
    </location>
</feature>
<dbReference type="AlphaFoldDB" id="A0A9I9E5J4"/>
<dbReference type="Gramene" id="MELO3C029087.2.1">
    <property type="protein sequence ID" value="MELO3C029087.2.1"/>
    <property type="gene ID" value="MELO3C029087.2"/>
</dbReference>
<protein>
    <submittedName>
        <fullName evidence="2">Uncharacterized protein</fullName>
    </submittedName>
</protein>
<organism evidence="2">
    <name type="scientific">Cucumis melo</name>
    <name type="common">Muskmelon</name>
    <dbReference type="NCBI Taxonomy" id="3656"/>
    <lineage>
        <taxon>Eukaryota</taxon>
        <taxon>Viridiplantae</taxon>
        <taxon>Streptophyta</taxon>
        <taxon>Embryophyta</taxon>
        <taxon>Tracheophyta</taxon>
        <taxon>Spermatophyta</taxon>
        <taxon>Magnoliopsida</taxon>
        <taxon>eudicotyledons</taxon>
        <taxon>Gunneridae</taxon>
        <taxon>Pentapetalae</taxon>
        <taxon>rosids</taxon>
        <taxon>fabids</taxon>
        <taxon>Cucurbitales</taxon>
        <taxon>Cucurbitaceae</taxon>
        <taxon>Benincaseae</taxon>
        <taxon>Cucumis</taxon>
    </lineage>
</organism>
<feature type="compositionally biased region" description="Basic residues" evidence="1">
    <location>
        <begin position="13"/>
        <end position="23"/>
    </location>
</feature>
<proteinExistence type="predicted"/>
<name>A0A9I9E5J4_CUCME</name>
<evidence type="ECO:0000256" key="1">
    <source>
        <dbReference type="SAM" id="MobiDB-lite"/>
    </source>
</evidence>
<reference evidence="2" key="1">
    <citation type="submission" date="2023-03" db="UniProtKB">
        <authorList>
            <consortium name="EnsemblPlants"/>
        </authorList>
    </citation>
    <scope>IDENTIFICATION</scope>
</reference>
<dbReference type="EnsemblPlants" id="MELO3C029087.2.1">
    <property type="protein sequence ID" value="MELO3C029087.2.1"/>
    <property type="gene ID" value="MELO3C029087.2"/>
</dbReference>
<sequence length="59" mass="7108">MELTYICKSNEKPHHRQWKRMKKTLPQSLPCSEPPRPLRRQYPSLIDRGKSKRQGEYQA</sequence>